<feature type="region of interest" description="Disordered" evidence="1">
    <location>
        <begin position="61"/>
        <end position="83"/>
    </location>
</feature>
<keyword evidence="4" id="KW-1185">Reference proteome</keyword>
<feature type="transmembrane region" description="Helical" evidence="2">
    <location>
        <begin position="89"/>
        <end position="109"/>
    </location>
</feature>
<accession>A0A9K3M3S3</accession>
<proteinExistence type="predicted"/>
<organism evidence="3 4">
    <name type="scientific">Nitzschia inconspicua</name>
    <dbReference type="NCBI Taxonomy" id="303405"/>
    <lineage>
        <taxon>Eukaryota</taxon>
        <taxon>Sar</taxon>
        <taxon>Stramenopiles</taxon>
        <taxon>Ochrophyta</taxon>
        <taxon>Bacillariophyta</taxon>
        <taxon>Bacillariophyceae</taxon>
        <taxon>Bacillariophycidae</taxon>
        <taxon>Bacillariales</taxon>
        <taxon>Bacillariaceae</taxon>
        <taxon>Nitzschia</taxon>
    </lineage>
</organism>
<evidence type="ECO:0000256" key="2">
    <source>
        <dbReference type="SAM" id="Phobius"/>
    </source>
</evidence>
<gene>
    <name evidence="3" type="ORF">IV203_033927</name>
</gene>
<name>A0A9K3M3S3_9STRA</name>
<protein>
    <submittedName>
        <fullName evidence="3">Uncharacterized protein</fullName>
    </submittedName>
</protein>
<keyword evidence="2" id="KW-0472">Membrane</keyword>
<keyword evidence="2" id="KW-0812">Transmembrane</keyword>
<evidence type="ECO:0000313" key="3">
    <source>
        <dbReference type="EMBL" id="KAG7373203.1"/>
    </source>
</evidence>
<feature type="compositionally biased region" description="Low complexity" evidence="1">
    <location>
        <begin position="64"/>
        <end position="83"/>
    </location>
</feature>
<reference evidence="3" key="2">
    <citation type="submission" date="2021-04" db="EMBL/GenBank/DDBJ databases">
        <authorList>
            <person name="Podell S."/>
        </authorList>
    </citation>
    <scope>NUCLEOTIDE SEQUENCE</scope>
    <source>
        <strain evidence="3">Hildebrandi</strain>
    </source>
</reference>
<keyword evidence="2" id="KW-1133">Transmembrane helix</keyword>
<comment type="caution">
    <text evidence="3">The sequence shown here is derived from an EMBL/GenBank/DDBJ whole genome shotgun (WGS) entry which is preliminary data.</text>
</comment>
<sequence length="113" mass="12546">MGPLKDDWTSTCPLDWPQSERDEKCISQNEASWGTAMLSRLEKFKAIIDPNELFICAAGVGYTSKSDPSSNPDPSPSSSSESRMMPNPMSVLVFFLCSFAVSLMNYCFLHSNH</sequence>
<evidence type="ECO:0000313" key="4">
    <source>
        <dbReference type="Proteomes" id="UP000693970"/>
    </source>
</evidence>
<dbReference type="Proteomes" id="UP000693970">
    <property type="component" value="Unassembled WGS sequence"/>
</dbReference>
<reference evidence="3" key="1">
    <citation type="journal article" date="2021" name="Sci. Rep.">
        <title>Diploid genomic architecture of Nitzschia inconspicua, an elite biomass production diatom.</title>
        <authorList>
            <person name="Oliver A."/>
            <person name="Podell S."/>
            <person name="Pinowska A."/>
            <person name="Traller J.C."/>
            <person name="Smith S.R."/>
            <person name="McClure R."/>
            <person name="Beliaev A."/>
            <person name="Bohutskyi P."/>
            <person name="Hill E.A."/>
            <person name="Rabines A."/>
            <person name="Zheng H."/>
            <person name="Allen L.Z."/>
            <person name="Kuo A."/>
            <person name="Grigoriev I.V."/>
            <person name="Allen A.E."/>
            <person name="Hazlebeck D."/>
            <person name="Allen E.E."/>
        </authorList>
    </citation>
    <scope>NUCLEOTIDE SEQUENCE</scope>
    <source>
        <strain evidence="3">Hildebrandi</strain>
    </source>
</reference>
<dbReference type="EMBL" id="JAGRRH010000002">
    <property type="protein sequence ID" value="KAG7373203.1"/>
    <property type="molecule type" value="Genomic_DNA"/>
</dbReference>
<dbReference type="AlphaFoldDB" id="A0A9K3M3S3"/>
<evidence type="ECO:0000256" key="1">
    <source>
        <dbReference type="SAM" id="MobiDB-lite"/>
    </source>
</evidence>